<dbReference type="EMBL" id="CP021404">
    <property type="protein sequence ID" value="ATI43380.1"/>
    <property type="molecule type" value="Genomic_DNA"/>
</dbReference>
<dbReference type="Pfam" id="PF01471">
    <property type="entry name" value="PG_binding_1"/>
    <property type="match status" value="1"/>
</dbReference>
<accession>A0A291M3A0</accession>
<sequence>MPPRSRVAPGPVGSALLLTLWLAGCVASPPEVTRVAEPDTILTHENGPPGAREGSCWGRDRTPAVIETVTEQIVVAPGVTGPDGQVQQQPVYQTETRQRIVEERREIWFETPCVAALTPEFVSSLQRALSARRAYAGPINGVLDQPTRAAIRAYQRPLGLNSGVLALSTARELGLAAHEFSEGRG</sequence>
<dbReference type="Proteomes" id="UP000219050">
    <property type="component" value="Chromosome"/>
</dbReference>
<dbReference type="SUPFAM" id="SSF47090">
    <property type="entry name" value="PGBD-like"/>
    <property type="match status" value="1"/>
</dbReference>
<feature type="signal peptide" evidence="1">
    <location>
        <begin position="1"/>
        <end position="23"/>
    </location>
</feature>
<dbReference type="KEGG" id="cmag:CBW24_09305"/>
<dbReference type="PROSITE" id="PS51257">
    <property type="entry name" value="PROKAR_LIPOPROTEIN"/>
    <property type="match status" value="1"/>
</dbReference>
<reference evidence="3 4" key="1">
    <citation type="submission" date="2017-05" db="EMBL/GenBank/DDBJ databases">
        <title>Comparative genomic and metabolic analysis of manganese-oxidizing mechanisms in Celeribater manganoxidans DY25T: its adaption to the environment of polymetallic nodule.</title>
        <authorList>
            <person name="Wang X."/>
        </authorList>
    </citation>
    <scope>NUCLEOTIDE SEQUENCE [LARGE SCALE GENOMIC DNA]</scope>
    <source>
        <strain evidence="3 4">DY25</strain>
    </source>
</reference>
<keyword evidence="1" id="KW-0732">Signal</keyword>
<feature type="chain" id="PRO_5012313099" description="Peptidoglycan binding-like domain-containing protein" evidence="1">
    <location>
        <begin position="24"/>
        <end position="185"/>
    </location>
</feature>
<dbReference type="Gene3D" id="1.10.101.10">
    <property type="entry name" value="PGBD-like superfamily/PGBD"/>
    <property type="match status" value="1"/>
</dbReference>
<evidence type="ECO:0000259" key="2">
    <source>
        <dbReference type="Pfam" id="PF01471"/>
    </source>
</evidence>
<proteinExistence type="predicted"/>
<organism evidence="3 4">
    <name type="scientific">Pacificitalea manganoxidans</name>
    <dbReference type="NCBI Taxonomy" id="1411902"/>
    <lineage>
        <taxon>Bacteria</taxon>
        <taxon>Pseudomonadati</taxon>
        <taxon>Pseudomonadota</taxon>
        <taxon>Alphaproteobacteria</taxon>
        <taxon>Rhodobacterales</taxon>
        <taxon>Paracoccaceae</taxon>
        <taxon>Pacificitalea</taxon>
    </lineage>
</organism>
<protein>
    <recommendedName>
        <fullName evidence="2">Peptidoglycan binding-like domain-containing protein</fullName>
    </recommendedName>
</protein>
<gene>
    <name evidence="3" type="ORF">CBW24_09305</name>
</gene>
<evidence type="ECO:0000313" key="4">
    <source>
        <dbReference type="Proteomes" id="UP000219050"/>
    </source>
</evidence>
<dbReference type="InterPro" id="IPR036365">
    <property type="entry name" value="PGBD-like_sf"/>
</dbReference>
<feature type="domain" description="Peptidoglycan binding-like" evidence="2">
    <location>
        <begin position="120"/>
        <end position="164"/>
    </location>
</feature>
<dbReference type="InterPro" id="IPR002477">
    <property type="entry name" value="Peptidoglycan-bd-like"/>
</dbReference>
<evidence type="ECO:0000313" key="3">
    <source>
        <dbReference type="EMBL" id="ATI43380.1"/>
    </source>
</evidence>
<keyword evidence="4" id="KW-1185">Reference proteome</keyword>
<evidence type="ECO:0000256" key="1">
    <source>
        <dbReference type="SAM" id="SignalP"/>
    </source>
</evidence>
<dbReference type="InterPro" id="IPR036366">
    <property type="entry name" value="PGBDSf"/>
</dbReference>
<name>A0A291M3A0_9RHOB</name>
<dbReference type="AlphaFoldDB" id="A0A291M3A0"/>